<gene>
    <name evidence="3" type="ORF">NG895_15420</name>
</gene>
<dbReference type="InterPro" id="IPR045584">
    <property type="entry name" value="Pilin-like"/>
</dbReference>
<dbReference type="PANTHER" id="PTHR30093">
    <property type="entry name" value="GENERAL SECRETION PATHWAY PROTEIN G"/>
    <property type="match status" value="1"/>
</dbReference>
<keyword evidence="4" id="KW-1185">Reference proteome</keyword>
<protein>
    <submittedName>
        <fullName evidence="3">DUF1559 domain-containing protein</fullName>
    </submittedName>
</protein>
<evidence type="ECO:0000313" key="3">
    <source>
        <dbReference type="EMBL" id="MCO6045300.1"/>
    </source>
</evidence>
<proteinExistence type="predicted"/>
<evidence type="ECO:0000313" key="4">
    <source>
        <dbReference type="Proteomes" id="UP001155241"/>
    </source>
</evidence>
<dbReference type="Pfam" id="PF07596">
    <property type="entry name" value="SBP_bac_10"/>
    <property type="match status" value="1"/>
</dbReference>
<dbReference type="SUPFAM" id="SSF54523">
    <property type="entry name" value="Pili subunits"/>
    <property type="match status" value="1"/>
</dbReference>
<feature type="domain" description="DUF1559" evidence="2">
    <location>
        <begin position="46"/>
        <end position="329"/>
    </location>
</feature>
<evidence type="ECO:0000259" key="2">
    <source>
        <dbReference type="Pfam" id="PF07596"/>
    </source>
</evidence>
<dbReference type="Gene3D" id="3.30.700.10">
    <property type="entry name" value="Glycoprotein, Type 4 Pilin"/>
    <property type="match status" value="1"/>
</dbReference>
<dbReference type="NCBIfam" id="TIGR02532">
    <property type="entry name" value="IV_pilin_GFxxxE"/>
    <property type="match status" value="1"/>
</dbReference>
<reference evidence="3" key="1">
    <citation type="submission" date="2022-06" db="EMBL/GenBank/DDBJ databases">
        <title>Aeoliella straminimaris, a novel planctomycete from sediments.</title>
        <authorList>
            <person name="Vitorino I.R."/>
            <person name="Lage O.M."/>
        </authorList>
    </citation>
    <scope>NUCLEOTIDE SEQUENCE</scope>
    <source>
        <strain evidence="3">ICT_H6.2</strain>
    </source>
</reference>
<dbReference type="Pfam" id="PF07963">
    <property type="entry name" value="N_methyl"/>
    <property type="match status" value="1"/>
</dbReference>
<dbReference type="AlphaFoldDB" id="A0A9X2FAH6"/>
<keyword evidence="1" id="KW-0812">Transmembrane</keyword>
<keyword evidence="1" id="KW-0472">Membrane</keyword>
<dbReference type="Proteomes" id="UP001155241">
    <property type="component" value="Unassembled WGS sequence"/>
</dbReference>
<name>A0A9X2FAH6_9BACT</name>
<keyword evidence="1" id="KW-1133">Transmembrane helix</keyword>
<sequence>MDNQRSRTRSSKRGSERLTRGFTLVELLVVIAIIGILVALLLPAVQAAREAARRTQCLNKLKQISLGILNYENTKKKLPYGSGYGGDPWIPGTWVTEVLPFVENGNLADRLDFTKFMDDDTRNASGVSNYSLTSTAILPLFICPSDPLASSPIQSQRRQSGHNPNPCQGLWYKGSMGPTIPDRCDWGASDPLLCMGANYGSSRTNAGFESQCYSAGRGASRAQPCPDQSRCVGLLCRNEVGLELRRVTDGISNTFLLGETLPAHSTYNSLFGDNMPVGSTHVPLNIMENELEEGHFNHWRTNGFKSMHPSVVHFALADGSVRPIEITIDKYAYNALGTRASGEVIANASN</sequence>
<feature type="transmembrane region" description="Helical" evidence="1">
    <location>
        <begin position="21"/>
        <end position="45"/>
    </location>
</feature>
<comment type="caution">
    <text evidence="3">The sequence shown here is derived from an EMBL/GenBank/DDBJ whole genome shotgun (WGS) entry which is preliminary data.</text>
</comment>
<dbReference type="NCBIfam" id="TIGR04294">
    <property type="entry name" value="pre_pil_HX9DG"/>
    <property type="match status" value="1"/>
</dbReference>
<dbReference type="InterPro" id="IPR027558">
    <property type="entry name" value="Pre_pil_HX9DG_C"/>
</dbReference>
<dbReference type="PROSITE" id="PS00409">
    <property type="entry name" value="PROKAR_NTER_METHYL"/>
    <property type="match status" value="1"/>
</dbReference>
<accession>A0A9X2FAH6</accession>
<organism evidence="3 4">
    <name type="scientific">Aeoliella straminimaris</name>
    <dbReference type="NCBI Taxonomy" id="2954799"/>
    <lineage>
        <taxon>Bacteria</taxon>
        <taxon>Pseudomonadati</taxon>
        <taxon>Planctomycetota</taxon>
        <taxon>Planctomycetia</taxon>
        <taxon>Pirellulales</taxon>
        <taxon>Lacipirellulaceae</taxon>
        <taxon>Aeoliella</taxon>
    </lineage>
</organism>
<dbReference type="InterPro" id="IPR011453">
    <property type="entry name" value="DUF1559"/>
</dbReference>
<dbReference type="PANTHER" id="PTHR30093:SF2">
    <property type="entry name" value="TYPE II SECRETION SYSTEM PROTEIN H"/>
    <property type="match status" value="1"/>
</dbReference>
<dbReference type="RefSeq" id="WP_252853416.1">
    <property type="nucleotide sequence ID" value="NZ_JAMXLR010000055.1"/>
</dbReference>
<evidence type="ECO:0000256" key="1">
    <source>
        <dbReference type="SAM" id="Phobius"/>
    </source>
</evidence>
<dbReference type="InterPro" id="IPR012902">
    <property type="entry name" value="N_methyl_site"/>
</dbReference>
<dbReference type="EMBL" id="JAMXLR010000055">
    <property type="protein sequence ID" value="MCO6045300.1"/>
    <property type="molecule type" value="Genomic_DNA"/>
</dbReference>